<dbReference type="InterPro" id="IPR021333">
    <property type="entry name" value="DUF2946"/>
</dbReference>
<comment type="caution">
    <text evidence="3">The sequence shown here is derived from an EMBL/GenBank/DDBJ whole genome shotgun (WGS) entry which is preliminary data.</text>
</comment>
<dbReference type="Pfam" id="PF11162">
    <property type="entry name" value="DUF2946"/>
    <property type="match status" value="1"/>
</dbReference>
<organism evidence="3 4">
    <name type="scientific">Nitrospirillum iridis</name>
    <dbReference type="NCBI Taxonomy" id="765888"/>
    <lineage>
        <taxon>Bacteria</taxon>
        <taxon>Pseudomonadati</taxon>
        <taxon>Pseudomonadota</taxon>
        <taxon>Alphaproteobacteria</taxon>
        <taxon>Rhodospirillales</taxon>
        <taxon>Azospirillaceae</taxon>
        <taxon>Nitrospirillum</taxon>
    </lineage>
</organism>
<dbReference type="Proteomes" id="UP000539175">
    <property type="component" value="Unassembled WGS sequence"/>
</dbReference>
<evidence type="ECO:0000313" key="4">
    <source>
        <dbReference type="Proteomes" id="UP000539175"/>
    </source>
</evidence>
<protein>
    <recommendedName>
        <fullName evidence="5">DUF2946 domain-containing protein</fullName>
    </recommendedName>
</protein>
<dbReference type="EMBL" id="JACIIZ010000019">
    <property type="protein sequence ID" value="MBB6254694.1"/>
    <property type="molecule type" value="Genomic_DNA"/>
</dbReference>
<evidence type="ECO:0000256" key="1">
    <source>
        <dbReference type="SAM" id="MobiDB-lite"/>
    </source>
</evidence>
<reference evidence="3 4" key="1">
    <citation type="submission" date="2020-08" db="EMBL/GenBank/DDBJ databases">
        <title>Genomic Encyclopedia of Type Strains, Phase IV (KMG-IV): sequencing the most valuable type-strain genomes for metagenomic binning, comparative biology and taxonomic classification.</title>
        <authorList>
            <person name="Goeker M."/>
        </authorList>
    </citation>
    <scope>NUCLEOTIDE SEQUENCE [LARGE SCALE GENOMIC DNA]</scope>
    <source>
        <strain evidence="3 4">DSM 22198</strain>
    </source>
</reference>
<evidence type="ECO:0000256" key="2">
    <source>
        <dbReference type="SAM" id="Phobius"/>
    </source>
</evidence>
<gene>
    <name evidence="3" type="ORF">FHS74_005284</name>
</gene>
<name>A0A7X0B5R5_9PROT</name>
<keyword evidence="4" id="KW-1185">Reference proteome</keyword>
<keyword evidence="2" id="KW-0812">Transmembrane</keyword>
<accession>A0A7X0B5R5</accession>
<evidence type="ECO:0000313" key="3">
    <source>
        <dbReference type="EMBL" id="MBB6254694.1"/>
    </source>
</evidence>
<proteinExistence type="predicted"/>
<feature type="transmembrane region" description="Helical" evidence="2">
    <location>
        <begin position="21"/>
        <end position="42"/>
    </location>
</feature>
<dbReference type="AlphaFoldDB" id="A0A7X0B5R5"/>
<sequence>MTPRTAHDRLERARRQGGRRLFTWLTLALLAIEVMAAGLLPLRPQAGQADTEATYILCGPASPAGGQKGGDPSRQGSGGHAPVLCAYCLPFLHGGLDLPPVIVLPPPRLVGRLALGDTDSRATVATHRQAAYPRGPPLPA</sequence>
<dbReference type="RefSeq" id="WP_184807220.1">
    <property type="nucleotide sequence ID" value="NZ_JACIIZ010000019.1"/>
</dbReference>
<keyword evidence="2" id="KW-1133">Transmembrane helix</keyword>
<evidence type="ECO:0008006" key="5">
    <source>
        <dbReference type="Google" id="ProtNLM"/>
    </source>
</evidence>
<feature type="region of interest" description="Disordered" evidence="1">
    <location>
        <begin position="58"/>
        <end position="78"/>
    </location>
</feature>
<keyword evidence="2" id="KW-0472">Membrane</keyword>